<dbReference type="GeneID" id="5856904"/>
<dbReference type="Pfam" id="PF08626">
    <property type="entry name" value="TRAPPC9-Trs120"/>
    <property type="match status" value="1"/>
</dbReference>
<keyword evidence="9" id="KW-1185">Reference proteome</keyword>
<dbReference type="GO" id="GO:0005802">
    <property type="term" value="C:trans-Golgi network"/>
    <property type="evidence" value="ECO:0007669"/>
    <property type="project" value="TreeGrafter"/>
</dbReference>
<dbReference type="KEGG" id="mgl:MGL_0373"/>
<dbReference type="InterPro" id="IPR058565">
    <property type="entry name" value="Ig_TRAPPC9_Trs120_1st"/>
</dbReference>
<feature type="domain" description="Trs120/TRAPPC9 N-terminal" evidence="4">
    <location>
        <begin position="15"/>
        <end position="376"/>
    </location>
</feature>
<keyword evidence="2" id="KW-0333">Golgi apparatus</keyword>
<name>A8PT61_MALGO</name>
<evidence type="ECO:0000256" key="2">
    <source>
        <dbReference type="ARBA" id="ARBA00023034"/>
    </source>
</evidence>
<protein>
    <submittedName>
        <fullName evidence="8">Uncharacterized protein</fullName>
    </submittedName>
</protein>
<evidence type="ECO:0000256" key="1">
    <source>
        <dbReference type="ARBA" id="ARBA00004555"/>
    </source>
</evidence>
<evidence type="ECO:0000259" key="7">
    <source>
        <dbReference type="Pfam" id="PF26282"/>
    </source>
</evidence>
<dbReference type="RefSeq" id="XP_001732598.1">
    <property type="nucleotide sequence ID" value="XM_001732546.1"/>
</dbReference>
<dbReference type="Proteomes" id="UP000008837">
    <property type="component" value="Unassembled WGS sequence"/>
</dbReference>
<feature type="region of interest" description="Disordered" evidence="3">
    <location>
        <begin position="142"/>
        <end position="179"/>
    </location>
</feature>
<gene>
    <name evidence="8" type="ORF">MGL_0373</name>
</gene>
<dbReference type="Pfam" id="PF26282">
    <property type="entry name" value="Ig_TRAPPC9-Trs120_3rd"/>
    <property type="match status" value="1"/>
</dbReference>
<dbReference type="VEuPathDB" id="FungiDB:MGL_0373"/>
<evidence type="ECO:0000259" key="6">
    <source>
        <dbReference type="Pfam" id="PF26254"/>
    </source>
</evidence>
<dbReference type="FunCoup" id="A8PT61">
    <property type="interactions" value="50"/>
</dbReference>
<comment type="caution">
    <text evidence="8">The sequence shown here is derived from an EMBL/GenBank/DDBJ whole genome shotgun (WGS) entry which is preliminary data.</text>
</comment>
<dbReference type="PANTHER" id="PTHR21512:SF5">
    <property type="entry name" value="TRAFFICKING PROTEIN PARTICLE COMPLEX SUBUNIT 9"/>
    <property type="match status" value="1"/>
</dbReference>
<dbReference type="PANTHER" id="PTHR21512">
    <property type="entry name" value="TRAFFICKING PROTEIN PARTICLE COMPLEX SUBUNIT 9"/>
    <property type="match status" value="1"/>
</dbReference>
<dbReference type="InterPro" id="IPR058567">
    <property type="entry name" value="Ig_TRAPPC9_Trs120_3rd"/>
</dbReference>
<feature type="domain" description="Trs120/TRAPPC9 third Ig-like" evidence="7">
    <location>
        <begin position="1164"/>
        <end position="1327"/>
    </location>
</feature>
<dbReference type="EMBL" id="AAYY01000001">
    <property type="protein sequence ID" value="EDP45384.1"/>
    <property type="molecule type" value="Genomic_DNA"/>
</dbReference>
<dbReference type="InterPro" id="IPR058564">
    <property type="entry name" value="TPR_TRAPPC9_Trs120"/>
</dbReference>
<proteinExistence type="predicted"/>
<dbReference type="OrthoDB" id="27962at2759"/>
<dbReference type="OMA" id="WIAWHAD"/>
<evidence type="ECO:0000313" key="8">
    <source>
        <dbReference type="EMBL" id="EDP45384.1"/>
    </source>
</evidence>
<feature type="domain" description="Trs120/TRAPPC9 TPR region" evidence="5">
    <location>
        <begin position="439"/>
        <end position="742"/>
    </location>
</feature>
<dbReference type="Pfam" id="PF26254">
    <property type="entry name" value="Ig_TRAPPC9-Trs120_1st"/>
    <property type="match status" value="1"/>
</dbReference>
<evidence type="ECO:0000256" key="3">
    <source>
        <dbReference type="SAM" id="MobiDB-lite"/>
    </source>
</evidence>
<dbReference type="Pfam" id="PF26280">
    <property type="entry name" value="Ig_TRAPPC9-Trs120_2nd"/>
    <property type="match status" value="1"/>
</dbReference>
<organism evidence="8 9">
    <name type="scientific">Malassezia globosa (strain ATCC MYA-4612 / CBS 7966)</name>
    <name type="common">Dandruff-associated fungus</name>
    <dbReference type="NCBI Taxonomy" id="425265"/>
    <lineage>
        <taxon>Eukaryota</taxon>
        <taxon>Fungi</taxon>
        <taxon>Dikarya</taxon>
        <taxon>Basidiomycota</taxon>
        <taxon>Ustilaginomycotina</taxon>
        <taxon>Malasseziomycetes</taxon>
        <taxon>Malasseziales</taxon>
        <taxon>Malasseziaceae</taxon>
        <taxon>Malassezia</taxon>
    </lineage>
</organism>
<dbReference type="InterPro" id="IPR013935">
    <property type="entry name" value="Trs120_TRAPPC9"/>
</dbReference>
<dbReference type="InterPro" id="IPR058563">
    <property type="entry name" value="Trs120_TRAPPC9_N"/>
</dbReference>
<dbReference type="STRING" id="425265.A8PT61"/>
<comment type="subcellular location">
    <subcellularLocation>
        <location evidence="1">Golgi apparatus</location>
    </subcellularLocation>
</comment>
<accession>A8PT61</accession>
<evidence type="ECO:0000259" key="5">
    <source>
        <dbReference type="Pfam" id="PF26251"/>
    </source>
</evidence>
<sequence length="1458" mass="158836">MATSAPTFSAAGTPSFCAPAKLKILLVPAAPLEQAEFERWSSYVRVWEHVKLTDVPRTSRPVPSKPLYEQGEVHLSFVTSNDPAHVYLAPFQLHHNVQGVLGLTTYPAKSASDLERVPGLLRSQYPHALLHRVLAFDVHARGQTSKPERDGDMADVSAARSGHSEAETEDDDVGDMGAGADSGAGVGAAATAAGEAEFVPTAGSRGQRESGLVVFPAVRRDAKDVRFYVRTYIAEFVGTLLDHLDTLVAQLDESSLETPRETLTGAPMFKLVTERRLAPPLERRMSAASAASKMFGLKRSKSPAQPPPASLRLVKVKADVAMLNGYLWDALELYDSILTLPGKERALAGGHDAVWFAGALEGWAVTRLLVARLGADAAELAPCLLYPLTPGKDKEVHEPTPPALAWRDIAEAYSLAMAIYSKCLAPPQVQLEALRSMTNETSRDYTPPYVYACACLNYARFLLALFASGGWNSEAFDQLVYGGVPPTLDTGVPLTFAEQAHLAAVSGIYRHEVAAAANAALTPSLPLLLPSDQLRVLSSLHRILSLLGYTRQVAHVSRTLGTVVCSMLVRTMRVRASQGTSSSSSSSSSSVIELSWDSLGDALRWHTPPGPIPIAERIDSGVFACANPALVLGLVACDAYGIDLLTSPLLHVPTTHILEQARRRVCSHAYMDILASALGEKEAKAWLPTLSACAATAWRSRTCFGWHALQVQLLKDLIVQCEALDDHLSQVFFAALLLRDFELDEADQVGGGEGLKHALPRAQWHGAPGLTLRYWGPRSLLRAIQLEPMPASLMPVTRARRDFEPRPQTDASDDGPPGLNNPFIMRTSFRQAASASKESQFVMNEVLTVHVTLVNPWAIPLPLYDVYVRTEGVPVKAANGDSISDGLRARSDATRAAAANSPSSRPPASIHVLVPPRAVHTLRLPLVPLDTGTLQILGLHVRLWGAEPCDLFVPPSIAAIKDNLPRQVGLAARPAAVLVQHVVHTRPANEAELVKTLEPHRAEPLTCRILPQLPRIRASFPELGPSALVLQHGQETRVRVRLCNTSAVPVNFVRFEFEDSWQPSARDAILQRGLLPADVHELEWQLLHAPVISIDNDPEHPESSLAIPPHASKDARFLIRARCDCQWARIRVWYGNTDGNMPSKATLRLRSVTLTLPLSVEPSIDLSSLDVQPIERDVAERLAALMLRRSDSNERQPSSAPEAYGMTSSCALVAMDLYNHSAWPLSVCLDVQAAEHVSLRTHHTLTPGTTSRITFPFSQRHLTQEALSAPIPQLSPRQFVVSQTPHSETQVVQNKAQFWVREALLRSLDATWTNMETGVQGQVTSLRALWPMPVHVPLLVEPSVNVDVTVEECAPADSTLQVCVHVRGARSAHRVRVFLDSCLAKEKASTHVLVADGSWDITYSAYDVQRTGGTFTWTPTLCFLSHGTWTVAAYAQVTWDASSEPFTYTSTSRCVTIV</sequence>
<reference evidence="8 9" key="1">
    <citation type="journal article" date="2007" name="Proc. Natl. Acad. Sci. U.S.A.">
        <title>Dandruff-associated Malassezia genomes reveal convergent and divergent virulence traits shared with plant and human fungal pathogens.</title>
        <authorList>
            <person name="Xu J."/>
            <person name="Saunders C.W."/>
            <person name="Hu P."/>
            <person name="Grant R.A."/>
            <person name="Boekhout T."/>
            <person name="Kuramae E.E."/>
            <person name="Kronstad J.W."/>
            <person name="Deangelis Y.M."/>
            <person name="Reeder N.L."/>
            <person name="Johnstone K.R."/>
            <person name="Leland M."/>
            <person name="Fieno A.M."/>
            <person name="Begley W.M."/>
            <person name="Sun Y."/>
            <person name="Lacey M.P."/>
            <person name="Chaudhary T."/>
            <person name="Keough T."/>
            <person name="Chu L."/>
            <person name="Sears R."/>
            <person name="Yuan B."/>
            <person name="Dawson T.L.Jr."/>
        </authorList>
    </citation>
    <scope>NUCLEOTIDE SEQUENCE [LARGE SCALE GENOMIC DNA]</scope>
    <source>
        <strain evidence="9">ATCC MYA-4612 / CBS 7966</strain>
    </source>
</reference>
<evidence type="ECO:0000313" key="9">
    <source>
        <dbReference type="Proteomes" id="UP000008837"/>
    </source>
</evidence>
<feature type="domain" description="Trs120/TRAPPC9 first Ig-like" evidence="6">
    <location>
        <begin position="781"/>
        <end position="878"/>
    </location>
</feature>
<dbReference type="Pfam" id="PF26251">
    <property type="entry name" value="TPR_TRAPPC9-Trs120"/>
    <property type="match status" value="1"/>
</dbReference>
<dbReference type="InParanoid" id="A8PT61"/>
<evidence type="ECO:0000259" key="4">
    <source>
        <dbReference type="Pfam" id="PF08626"/>
    </source>
</evidence>